<dbReference type="AlphaFoldDB" id="A0A327W872"/>
<keyword evidence="1" id="KW-0732">Signal</keyword>
<comment type="caution">
    <text evidence="3">The sequence shown here is derived from an EMBL/GenBank/DDBJ whole genome shotgun (WGS) entry which is preliminary data.</text>
</comment>
<feature type="domain" description="DUF3347" evidence="2">
    <location>
        <begin position="52"/>
        <end position="128"/>
    </location>
</feature>
<dbReference type="InterPro" id="IPR021782">
    <property type="entry name" value="DUF3347"/>
</dbReference>
<evidence type="ECO:0000256" key="1">
    <source>
        <dbReference type="SAM" id="SignalP"/>
    </source>
</evidence>
<dbReference type="RefSeq" id="WP_170137762.1">
    <property type="nucleotide sequence ID" value="NZ_QLMA01000004.1"/>
</dbReference>
<proteinExistence type="predicted"/>
<sequence>MKNSISMIVLLAAVMLLAVSCGNKAVTAEVIADKKQDTSVAVVLKDDRLNAIYPQYVKLTKALTDNDAAAARIAANAIGEGVVRLQLKESMKQEADKIVATADIELQRKAFATLSKELIALIEQSGVQAGTLYVDFCPMAMEDNGASWISAARDIRNPYFGEKMLTCGGIKSTFAVNNN</sequence>
<protein>
    <submittedName>
        <fullName evidence="3">Uncharacterized protein DUF3347</fullName>
    </submittedName>
</protein>
<dbReference type="Pfam" id="PF11827">
    <property type="entry name" value="DUF3347"/>
    <property type="match status" value="1"/>
</dbReference>
<evidence type="ECO:0000313" key="3">
    <source>
        <dbReference type="EMBL" id="RAJ82238.1"/>
    </source>
</evidence>
<feature type="chain" id="PRO_5016416799" evidence="1">
    <location>
        <begin position="26"/>
        <end position="179"/>
    </location>
</feature>
<keyword evidence="4" id="KW-1185">Reference proteome</keyword>
<accession>A0A327W872</accession>
<dbReference type="PROSITE" id="PS51257">
    <property type="entry name" value="PROKAR_LIPOPROTEIN"/>
    <property type="match status" value="1"/>
</dbReference>
<gene>
    <name evidence="3" type="ORF">CLV59_104463</name>
</gene>
<name>A0A327W872_9BACT</name>
<evidence type="ECO:0000313" key="4">
    <source>
        <dbReference type="Proteomes" id="UP000249819"/>
    </source>
</evidence>
<feature type="signal peptide" evidence="1">
    <location>
        <begin position="1"/>
        <end position="25"/>
    </location>
</feature>
<evidence type="ECO:0000259" key="2">
    <source>
        <dbReference type="Pfam" id="PF11827"/>
    </source>
</evidence>
<reference evidence="3 4" key="1">
    <citation type="submission" date="2018-06" db="EMBL/GenBank/DDBJ databases">
        <title>Genomic Encyclopedia of Archaeal and Bacterial Type Strains, Phase II (KMG-II): from individual species to whole genera.</title>
        <authorList>
            <person name="Goeker M."/>
        </authorList>
    </citation>
    <scope>NUCLEOTIDE SEQUENCE [LARGE SCALE GENOMIC DNA]</scope>
    <source>
        <strain evidence="3 4">DSM 29821</strain>
    </source>
</reference>
<dbReference type="EMBL" id="QLMA01000004">
    <property type="protein sequence ID" value="RAJ82238.1"/>
    <property type="molecule type" value="Genomic_DNA"/>
</dbReference>
<organism evidence="3 4">
    <name type="scientific">Chitinophaga dinghuensis</name>
    <dbReference type="NCBI Taxonomy" id="1539050"/>
    <lineage>
        <taxon>Bacteria</taxon>
        <taxon>Pseudomonadati</taxon>
        <taxon>Bacteroidota</taxon>
        <taxon>Chitinophagia</taxon>
        <taxon>Chitinophagales</taxon>
        <taxon>Chitinophagaceae</taxon>
        <taxon>Chitinophaga</taxon>
    </lineage>
</organism>
<dbReference type="Proteomes" id="UP000249819">
    <property type="component" value="Unassembled WGS sequence"/>
</dbReference>